<dbReference type="AlphaFoldDB" id="A0A6M0RCU7"/>
<keyword evidence="3" id="KW-1185">Reference proteome</keyword>
<accession>A0A6M0RCU7</accession>
<proteinExistence type="predicted"/>
<keyword evidence="1" id="KW-0472">Membrane</keyword>
<sequence length="284" mass="31338">MPSTDAGCLDNHSEDFQKVCAAIESGSSVLVLAETGMVGEMPRQLVKRFSDEFAISIAIYKGSGKRFFVRLAEQLDIPTEETKYDKNGEPCGERALTMDQLKDEIAENVGPQTLLILPEAKRLSTGIRYWLEDLINAGVRVCCFAAANPGKDIFLEMLEIELELPTDQIIRETMQAEAERMGLQLSKSRLAALQPLAGRNPMLARKVVRNERLGLNRSASPQHTQYVVVMPIVIACLMAFGIVRFIGMGTRNKSLYIFGGTALVAGMTMKQLGQVRGARKRLGQ</sequence>
<reference evidence="2 3" key="1">
    <citation type="journal article" date="2020" name="Microb. Ecol.">
        <title>Ecogenomics of the Marine Benthic Filamentous Cyanobacterium Adonisia.</title>
        <authorList>
            <person name="Walter J.M."/>
            <person name="Coutinho F.H."/>
            <person name="Leomil L."/>
            <person name="Hargreaves P.I."/>
            <person name="Campeao M.E."/>
            <person name="Vieira V.V."/>
            <person name="Silva B.S."/>
            <person name="Fistarol G.O."/>
            <person name="Salomon P.S."/>
            <person name="Sawabe T."/>
            <person name="Mino S."/>
            <person name="Hosokawa M."/>
            <person name="Miyashita H."/>
            <person name="Maruyama F."/>
            <person name="van Verk M.C."/>
            <person name="Dutilh B.E."/>
            <person name="Thompson C.C."/>
            <person name="Thompson F.L."/>
        </authorList>
    </citation>
    <scope>NUCLEOTIDE SEQUENCE [LARGE SCALE GENOMIC DNA]</scope>
    <source>
        <strain evidence="2 3">CCMR0081</strain>
    </source>
</reference>
<keyword evidence="1" id="KW-0812">Transmembrane</keyword>
<gene>
    <name evidence="2" type="ORF">DXZ20_00395</name>
</gene>
<evidence type="ECO:0000313" key="3">
    <source>
        <dbReference type="Proteomes" id="UP000481033"/>
    </source>
</evidence>
<evidence type="ECO:0000313" key="2">
    <source>
        <dbReference type="EMBL" id="NEZ54188.1"/>
    </source>
</evidence>
<name>A0A6M0RCU7_9CYAN</name>
<protein>
    <submittedName>
        <fullName evidence="2">Uncharacterized protein</fullName>
    </submittedName>
</protein>
<dbReference type="Proteomes" id="UP000481033">
    <property type="component" value="Unassembled WGS sequence"/>
</dbReference>
<evidence type="ECO:0000256" key="1">
    <source>
        <dbReference type="SAM" id="Phobius"/>
    </source>
</evidence>
<dbReference type="EMBL" id="QXHD01000001">
    <property type="protein sequence ID" value="NEZ54188.1"/>
    <property type="molecule type" value="Genomic_DNA"/>
</dbReference>
<comment type="caution">
    <text evidence="2">The sequence shown here is derived from an EMBL/GenBank/DDBJ whole genome shotgun (WGS) entry which is preliminary data.</text>
</comment>
<dbReference type="RefSeq" id="WP_163695534.1">
    <property type="nucleotide sequence ID" value="NZ_QXHD01000001.1"/>
</dbReference>
<feature type="transmembrane region" description="Helical" evidence="1">
    <location>
        <begin position="226"/>
        <end position="246"/>
    </location>
</feature>
<organism evidence="2 3">
    <name type="scientific">Adonisia turfae CCMR0081</name>
    <dbReference type="NCBI Taxonomy" id="2292702"/>
    <lineage>
        <taxon>Bacteria</taxon>
        <taxon>Bacillati</taxon>
        <taxon>Cyanobacteriota</taxon>
        <taxon>Adonisia</taxon>
        <taxon>Adonisia turfae</taxon>
    </lineage>
</organism>
<keyword evidence="1" id="KW-1133">Transmembrane helix</keyword>